<dbReference type="EMBL" id="LSRX01001072">
    <property type="protein sequence ID" value="OLP84038.1"/>
    <property type="molecule type" value="Genomic_DNA"/>
</dbReference>
<accession>A0A1Q9CM88</accession>
<keyword evidence="1" id="KW-1133">Transmembrane helix</keyword>
<evidence type="ECO:0000313" key="3">
    <source>
        <dbReference type="Proteomes" id="UP000186817"/>
    </source>
</evidence>
<name>A0A1Q9CM88_SYMMI</name>
<dbReference type="AlphaFoldDB" id="A0A1Q9CM88"/>
<keyword evidence="3" id="KW-1185">Reference proteome</keyword>
<protein>
    <submittedName>
        <fullName evidence="2">Uncharacterized protein</fullName>
    </submittedName>
</protein>
<reference evidence="2 3" key="1">
    <citation type="submission" date="2016-02" db="EMBL/GenBank/DDBJ databases">
        <title>Genome analysis of coral dinoflagellate symbionts highlights evolutionary adaptations to a symbiotic lifestyle.</title>
        <authorList>
            <person name="Aranda M."/>
            <person name="Li Y."/>
            <person name="Liew Y.J."/>
            <person name="Baumgarten S."/>
            <person name="Simakov O."/>
            <person name="Wilson M."/>
            <person name="Piel J."/>
            <person name="Ashoor H."/>
            <person name="Bougouffa S."/>
            <person name="Bajic V.B."/>
            <person name="Ryu T."/>
            <person name="Ravasi T."/>
            <person name="Bayer T."/>
            <person name="Micklem G."/>
            <person name="Kim H."/>
            <person name="Bhak J."/>
            <person name="Lajeunesse T.C."/>
            <person name="Voolstra C.R."/>
        </authorList>
    </citation>
    <scope>NUCLEOTIDE SEQUENCE [LARGE SCALE GENOMIC DNA]</scope>
    <source>
        <strain evidence="2 3">CCMP2467</strain>
    </source>
</reference>
<feature type="transmembrane region" description="Helical" evidence="1">
    <location>
        <begin position="140"/>
        <end position="173"/>
    </location>
</feature>
<dbReference type="OrthoDB" id="412108at2759"/>
<evidence type="ECO:0000256" key="1">
    <source>
        <dbReference type="SAM" id="Phobius"/>
    </source>
</evidence>
<keyword evidence="1" id="KW-0812">Transmembrane</keyword>
<organism evidence="2 3">
    <name type="scientific">Symbiodinium microadriaticum</name>
    <name type="common">Dinoflagellate</name>
    <name type="synonym">Zooxanthella microadriatica</name>
    <dbReference type="NCBI Taxonomy" id="2951"/>
    <lineage>
        <taxon>Eukaryota</taxon>
        <taxon>Sar</taxon>
        <taxon>Alveolata</taxon>
        <taxon>Dinophyceae</taxon>
        <taxon>Suessiales</taxon>
        <taxon>Symbiodiniaceae</taxon>
        <taxon>Symbiodinium</taxon>
    </lineage>
</organism>
<gene>
    <name evidence="2" type="ORF">AK812_SmicGene35128</name>
</gene>
<dbReference type="Proteomes" id="UP000186817">
    <property type="component" value="Unassembled WGS sequence"/>
</dbReference>
<keyword evidence="1" id="KW-0472">Membrane</keyword>
<comment type="caution">
    <text evidence="2">The sequence shown here is derived from an EMBL/GenBank/DDBJ whole genome shotgun (WGS) entry which is preliminary data.</text>
</comment>
<sequence length="227" mass="25861">MREIPWTRGEEPTFFETDFWHNWHNGLAKLFIASVVVLYMTDGILPGTTIPERFRWLSEDYRAFCKSAGFTPFLLELTKDTFGYESYKKAPLGSWNKAVVSTHLMLYLDNLSARRVLGKTEDQLLLNVASSLISVMKVDVFAVIIIVVVIIMVVLVVVVVVVAALLVAVAVISTLYSEGFWIPAELGRKLGQGMVRFLVYYQAYMMLWEAQHGEWIRSLLAYHIAMQ</sequence>
<evidence type="ECO:0000313" key="2">
    <source>
        <dbReference type="EMBL" id="OLP84038.1"/>
    </source>
</evidence>
<proteinExistence type="predicted"/>